<dbReference type="Proteomes" id="UP000646484">
    <property type="component" value="Unassembled WGS sequence"/>
</dbReference>
<accession>A0ABR7D091</accession>
<sequence>MKTMLRYIAICILCVCCFACTKQDVIDTGISSPYYEGSVMDYLRGDHYNFGMTVEMIERAGLVDLFEGMDADCPEITFLAFKTHTVYLYLLRNDLDSVPQLSSTFCRNVVMHHVIRGKHLKQEMGYRNPEVNFTDGELPAEEIGGSVFTTLDGGEVLIYREKTDYGGIPDMGPEFMYSYSLTDKKYWPVATPDIQPVNGVIHALTEYYRWDYKMAEWQ</sequence>
<protein>
    <recommendedName>
        <fullName evidence="4">FAS1 domain-containing protein</fullName>
    </recommendedName>
</protein>
<name>A0ABR7D091_9BACT</name>
<dbReference type="Gene3D" id="2.30.180.10">
    <property type="entry name" value="FAS1 domain"/>
    <property type="match status" value="1"/>
</dbReference>
<evidence type="ECO:0000313" key="3">
    <source>
        <dbReference type="Proteomes" id="UP000646484"/>
    </source>
</evidence>
<comment type="caution">
    <text evidence="2">The sequence shown here is derived from an EMBL/GenBank/DDBJ whole genome shotgun (WGS) entry which is preliminary data.</text>
</comment>
<keyword evidence="3" id="KW-1185">Reference proteome</keyword>
<organism evidence="2 3">
    <name type="scientific">Butyricimonas hominis</name>
    <dbReference type="NCBI Taxonomy" id="2763032"/>
    <lineage>
        <taxon>Bacteria</taxon>
        <taxon>Pseudomonadati</taxon>
        <taxon>Bacteroidota</taxon>
        <taxon>Bacteroidia</taxon>
        <taxon>Bacteroidales</taxon>
        <taxon>Odoribacteraceae</taxon>
        <taxon>Butyricimonas</taxon>
    </lineage>
</organism>
<evidence type="ECO:0000313" key="2">
    <source>
        <dbReference type="EMBL" id="MBC5621335.1"/>
    </source>
</evidence>
<reference evidence="2 3" key="1">
    <citation type="submission" date="2020-08" db="EMBL/GenBank/DDBJ databases">
        <title>Genome public.</title>
        <authorList>
            <person name="Liu C."/>
            <person name="Sun Q."/>
        </authorList>
    </citation>
    <scope>NUCLEOTIDE SEQUENCE [LARGE SCALE GENOMIC DNA]</scope>
    <source>
        <strain evidence="2 3">NSJ-56</strain>
    </source>
</reference>
<proteinExistence type="predicted"/>
<keyword evidence="1" id="KW-0732">Signal</keyword>
<evidence type="ECO:0008006" key="4">
    <source>
        <dbReference type="Google" id="ProtNLM"/>
    </source>
</evidence>
<dbReference type="RefSeq" id="WP_186975891.1">
    <property type="nucleotide sequence ID" value="NZ_JACOOH010000004.1"/>
</dbReference>
<feature type="signal peptide" evidence="1">
    <location>
        <begin position="1"/>
        <end position="19"/>
    </location>
</feature>
<dbReference type="InterPro" id="IPR036378">
    <property type="entry name" value="FAS1_dom_sf"/>
</dbReference>
<evidence type="ECO:0000256" key="1">
    <source>
        <dbReference type="SAM" id="SignalP"/>
    </source>
</evidence>
<dbReference type="EMBL" id="JACOOH010000004">
    <property type="protein sequence ID" value="MBC5621335.1"/>
    <property type="molecule type" value="Genomic_DNA"/>
</dbReference>
<dbReference type="SUPFAM" id="SSF82153">
    <property type="entry name" value="FAS1 domain"/>
    <property type="match status" value="1"/>
</dbReference>
<feature type="chain" id="PRO_5046068565" description="FAS1 domain-containing protein" evidence="1">
    <location>
        <begin position="20"/>
        <end position="218"/>
    </location>
</feature>
<gene>
    <name evidence="2" type="ORF">H8S64_09515</name>
</gene>